<evidence type="ECO:0000313" key="3">
    <source>
        <dbReference type="Proteomes" id="UP001597180"/>
    </source>
</evidence>
<keyword evidence="1" id="KW-0812">Transmembrane</keyword>
<dbReference type="RefSeq" id="WP_345589777.1">
    <property type="nucleotide sequence ID" value="NZ_BAABJG010000021.1"/>
</dbReference>
<feature type="transmembrane region" description="Helical" evidence="1">
    <location>
        <begin position="165"/>
        <end position="194"/>
    </location>
</feature>
<feature type="transmembrane region" description="Helical" evidence="1">
    <location>
        <begin position="86"/>
        <end position="103"/>
    </location>
</feature>
<feature type="transmembrane region" description="Helical" evidence="1">
    <location>
        <begin position="138"/>
        <end position="159"/>
    </location>
</feature>
<feature type="transmembrane region" description="Helical" evidence="1">
    <location>
        <begin position="251"/>
        <end position="275"/>
    </location>
</feature>
<dbReference type="InterPro" id="IPR010390">
    <property type="entry name" value="ABC-2_transporter-like"/>
</dbReference>
<name>A0ABW3ULM9_9BACL</name>
<dbReference type="PANTHER" id="PTHR36832">
    <property type="entry name" value="SLR1174 PROTEIN-RELATED"/>
    <property type="match status" value="1"/>
</dbReference>
<accession>A0ABW3ULM9</accession>
<feature type="transmembrane region" description="Helical" evidence="1">
    <location>
        <begin position="206"/>
        <end position="225"/>
    </location>
</feature>
<keyword evidence="1" id="KW-0472">Membrane</keyword>
<dbReference type="Proteomes" id="UP001597180">
    <property type="component" value="Unassembled WGS sequence"/>
</dbReference>
<proteinExistence type="predicted"/>
<keyword evidence="3" id="KW-1185">Reference proteome</keyword>
<gene>
    <name evidence="2" type="ORF">ACFQ4B_14645</name>
</gene>
<feature type="transmembrane region" description="Helical" evidence="1">
    <location>
        <begin position="48"/>
        <end position="66"/>
    </location>
</feature>
<sequence length="287" mass="32240">MKQEGLNLSTAVSGKAKQPQFSALGKLIKYGAIGRVTLRNHFAYVYDFLIRSVFLIIIMYIFVQLWRVTYQGEGGGLIEGYSYEQIIWYILFAEALTTAFPSLSTRVEEEVKNGDVGYKLIRPLSYIGYHYVGYISEVAIRLLVNLCVGGLLGIALFGWPDFGWGWAGFILMSAGAVTVNFLLNMALALCAFWVEETRGLEFVYHKLLFTIGGMLMPLELFPRALQEVCRWLPFQTVLYVPARTAVRWSDFAIMPMLLTQGIWIIVLGAGVALMYRLGVRKVNVNGG</sequence>
<dbReference type="EMBL" id="JBHTLU010000015">
    <property type="protein sequence ID" value="MFD1221362.1"/>
    <property type="molecule type" value="Genomic_DNA"/>
</dbReference>
<protein>
    <submittedName>
        <fullName evidence="2">ABC transporter permease</fullName>
    </submittedName>
</protein>
<evidence type="ECO:0000256" key="1">
    <source>
        <dbReference type="SAM" id="Phobius"/>
    </source>
</evidence>
<evidence type="ECO:0000313" key="2">
    <source>
        <dbReference type="EMBL" id="MFD1221362.1"/>
    </source>
</evidence>
<comment type="caution">
    <text evidence="2">The sequence shown here is derived from an EMBL/GenBank/DDBJ whole genome shotgun (WGS) entry which is preliminary data.</text>
</comment>
<keyword evidence="1" id="KW-1133">Transmembrane helix</keyword>
<organism evidence="2 3">
    <name type="scientific">Paenibacillus vulneris</name>
    <dbReference type="NCBI Taxonomy" id="1133364"/>
    <lineage>
        <taxon>Bacteria</taxon>
        <taxon>Bacillati</taxon>
        <taxon>Bacillota</taxon>
        <taxon>Bacilli</taxon>
        <taxon>Bacillales</taxon>
        <taxon>Paenibacillaceae</taxon>
        <taxon>Paenibacillus</taxon>
    </lineage>
</organism>
<reference evidence="3" key="1">
    <citation type="journal article" date="2019" name="Int. J. Syst. Evol. Microbiol.">
        <title>The Global Catalogue of Microorganisms (GCM) 10K type strain sequencing project: providing services to taxonomists for standard genome sequencing and annotation.</title>
        <authorList>
            <consortium name="The Broad Institute Genomics Platform"/>
            <consortium name="The Broad Institute Genome Sequencing Center for Infectious Disease"/>
            <person name="Wu L."/>
            <person name="Ma J."/>
        </authorList>
    </citation>
    <scope>NUCLEOTIDE SEQUENCE [LARGE SCALE GENOMIC DNA]</scope>
    <source>
        <strain evidence="3">CCUG 53270</strain>
    </source>
</reference>
<dbReference type="PANTHER" id="PTHR36832:SF1">
    <property type="entry name" value="SLR1174 PROTEIN"/>
    <property type="match status" value="1"/>
</dbReference>
<dbReference type="Pfam" id="PF06182">
    <property type="entry name" value="ABC2_membrane_6"/>
    <property type="match status" value="1"/>
</dbReference>